<dbReference type="SUPFAM" id="SSF52540">
    <property type="entry name" value="P-loop containing nucleoside triphosphate hydrolases"/>
    <property type="match status" value="1"/>
</dbReference>
<dbReference type="InterPro" id="IPR027417">
    <property type="entry name" value="P-loop_NTPase"/>
</dbReference>
<dbReference type="NCBIfam" id="NF005253">
    <property type="entry name" value="PRK06762.1-4"/>
    <property type="match status" value="1"/>
</dbReference>
<sequence length="177" mass="20320">METKLIVLRGNSASGKTTIAKHLQDHFGRGTLLVSQDVVRRDMLRVQDRDGNLSTDLIRQITEYGKGKCPIVILEGIFMKQRYEGMLLDLIRFYNNEAMIYYFDLPFEKTLERHNTRSQSQDFGEASLKKWWTPKDVLGAPGEQLLTEAMSEQAIVELICRQVEEHQRVNKSKGAST</sequence>
<dbReference type="NCBIfam" id="NF005255">
    <property type="entry name" value="PRK06762.2-2"/>
    <property type="match status" value="1"/>
</dbReference>
<dbReference type="NCBIfam" id="NF005251">
    <property type="entry name" value="PRK06762.1-1"/>
    <property type="match status" value="1"/>
</dbReference>
<evidence type="ECO:0000313" key="1">
    <source>
        <dbReference type="EMBL" id="ALS75815.1"/>
    </source>
</evidence>
<dbReference type="Pfam" id="PF13671">
    <property type="entry name" value="AAA_33"/>
    <property type="match status" value="1"/>
</dbReference>
<dbReference type="RefSeq" id="WP_058382518.1">
    <property type="nucleotide sequence ID" value="NZ_CP013659.2"/>
</dbReference>
<dbReference type="Proteomes" id="UP000067683">
    <property type="component" value="Chromosome"/>
</dbReference>
<reference evidence="1" key="1">
    <citation type="submission" date="2016-01" db="EMBL/GenBank/DDBJ databases">
        <title>Complete genome of Planococcus rifietoensis type strain M8.</title>
        <authorList>
            <person name="See-Too W.S."/>
        </authorList>
    </citation>
    <scope>NUCLEOTIDE SEQUENCE [LARGE SCALE GENOMIC DNA]</scope>
    <source>
        <strain evidence="1">M8</strain>
    </source>
</reference>
<evidence type="ECO:0008006" key="3">
    <source>
        <dbReference type="Google" id="ProtNLM"/>
    </source>
</evidence>
<name>A0A0U2PCD4_9BACL</name>
<dbReference type="KEGG" id="prt:AUC31_11715"/>
<keyword evidence="2" id="KW-1185">Reference proteome</keyword>
<evidence type="ECO:0000313" key="2">
    <source>
        <dbReference type="Proteomes" id="UP000067683"/>
    </source>
</evidence>
<protein>
    <recommendedName>
        <fullName evidence="3">Kinase</fullName>
    </recommendedName>
</protein>
<dbReference type="Gene3D" id="3.40.50.300">
    <property type="entry name" value="P-loop containing nucleotide triphosphate hydrolases"/>
    <property type="match status" value="1"/>
</dbReference>
<organism evidence="1 2">
    <name type="scientific">Planococcus rifietoensis</name>
    <dbReference type="NCBI Taxonomy" id="200991"/>
    <lineage>
        <taxon>Bacteria</taxon>
        <taxon>Bacillati</taxon>
        <taxon>Bacillota</taxon>
        <taxon>Bacilli</taxon>
        <taxon>Bacillales</taxon>
        <taxon>Caryophanaceae</taxon>
        <taxon>Planococcus</taxon>
    </lineage>
</organism>
<dbReference type="EMBL" id="CP013659">
    <property type="protein sequence ID" value="ALS75815.1"/>
    <property type="molecule type" value="Genomic_DNA"/>
</dbReference>
<dbReference type="AlphaFoldDB" id="A0A0U2PCD4"/>
<accession>A0A0U2PCD4</accession>
<gene>
    <name evidence="1" type="ORF">AUC31_11715</name>
</gene>
<dbReference type="STRING" id="200991.AUC31_11715"/>
<proteinExistence type="predicted"/>